<dbReference type="Gene3D" id="3.10.450.40">
    <property type="match status" value="2"/>
</dbReference>
<evidence type="ECO:0000313" key="5">
    <source>
        <dbReference type="Proteomes" id="UP000664360"/>
    </source>
</evidence>
<feature type="chain" id="PRO_5047000127" description="PepSY domain-containing protein" evidence="2">
    <location>
        <begin position="18"/>
        <end position="217"/>
    </location>
</feature>
<dbReference type="Proteomes" id="UP000664360">
    <property type="component" value="Chromosome"/>
</dbReference>
<dbReference type="InterPro" id="IPR025711">
    <property type="entry name" value="PepSY"/>
</dbReference>
<dbReference type="Pfam" id="PF03413">
    <property type="entry name" value="PepSY"/>
    <property type="match status" value="2"/>
</dbReference>
<reference evidence="4 5" key="1">
    <citation type="submission" date="2021-03" db="EMBL/GenBank/DDBJ databases">
        <authorList>
            <person name="Gilmore M.S."/>
            <person name="Schwartzman J."/>
            <person name="Van Tyne D."/>
            <person name="Martin M."/>
            <person name="Earl A.M."/>
            <person name="Manson A.L."/>
            <person name="Straub T."/>
            <person name="Salamzade R."/>
            <person name="Saavedra J."/>
            <person name="Lebreton F."/>
            <person name="Prichula J."/>
            <person name="Schaufler K."/>
            <person name="Gaca A."/>
            <person name="Sgardioli B."/>
            <person name="Wagenaar J."/>
            <person name="Strong T."/>
        </authorList>
    </citation>
    <scope>NUCLEOTIDE SEQUENCE [LARGE SCALE GENOMIC DNA]</scope>
    <source>
        <strain evidence="4 5">DIV1094</strain>
    </source>
</reference>
<organism evidence="4 5">
    <name type="scientific">Candidatus Enterococcus mangumiae</name>
    <dbReference type="NCBI Taxonomy" id="2230878"/>
    <lineage>
        <taxon>Bacteria</taxon>
        <taxon>Bacillati</taxon>
        <taxon>Bacillota</taxon>
        <taxon>Bacilli</taxon>
        <taxon>Lactobacillales</taxon>
        <taxon>Enterococcaceae</taxon>
        <taxon>Enterococcus</taxon>
    </lineage>
</organism>
<proteinExistence type="predicted"/>
<feature type="compositionally biased region" description="Low complexity" evidence="1">
    <location>
        <begin position="23"/>
        <end position="68"/>
    </location>
</feature>
<feature type="domain" description="PepSY" evidence="3">
    <location>
        <begin position="72"/>
        <end position="124"/>
    </location>
</feature>
<feature type="region of interest" description="Disordered" evidence="1">
    <location>
        <begin position="23"/>
        <end position="70"/>
    </location>
</feature>
<keyword evidence="2" id="KW-0732">Signal</keyword>
<evidence type="ECO:0000256" key="1">
    <source>
        <dbReference type="SAM" id="MobiDB-lite"/>
    </source>
</evidence>
<keyword evidence="5" id="KW-1185">Reference proteome</keyword>
<reference evidence="4 5" key="2">
    <citation type="submission" date="2024-03" db="EMBL/GenBank/DDBJ databases">
        <title>The Genome Sequence of Enterococcus sp. DIV1094.</title>
        <authorList>
            <consortium name="The Broad Institute Genomics Platform"/>
            <consortium name="The Broad Institute Microbial Omics Core"/>
            <consortium name="The Broad Institute Genomic Center for Infectious Diseases"/>
            <person name="Earl A."/>
            <person name="Manson A."/>
            <person name="Gilmore M."/>
            <person name="Schwartman J."/>
            <person name="Shea T."/>
            <person name="Abouelleil A."/>
            <person name="Cao P."/>
            <person name="Chapman S."/>
            <person name="Cusick C."/>
            <person name="Young S."/>
            <person name="Neafsey D."/>
            <person name="Nusbaum C."/>
            <person name="Birren B."/>
        </authorList>
    </citation>
    <scope>NUCLEOTIDE SEQUENCE [LARGE SCALE GENOMIC DNA]</scope>
    <source>
        <strain evidence="4 5">DIV1094</strain>
    </source>
</reference>
<gene>
    <name evidence="4" type="ORF">DOK79_002658</name>
</gene>
<protein>
    <recommendedName>
        <fullName evidence="3">PepSY domain-containing protein</fullName>
    </recommendedName>
</protein>
<accession>A0ABZ2SZC5</accession>
<evidence type="ECO:0000256" key="2">
    <source>
        <dbReference type="SAM" id="SignalP"/>
    </source>
</evidence>
<dbReference type="RefSeq" id="WP_206854184.1">
    <property type="nucleotide sequence ID" value="NZ_CP147250.1"/>
</dbReference>
<feature type="domain" description="PepSY" evidence="3">
    <location>
        <begin position="156"/>
        <end position="214"/>
    </location>
</feature>
<dbReference type="PROSITE" id="PS51257">
    <property type="entry name" value="PROKAR_LIPOPROTEIN"/>
    <property type="match status" value="1"/>
</dbReference>
<evidence type="ECO:0000313" key="4">
    <source>
        <dbReference type="EMBL" id="WYJ81074.1"/>
    </source>
</evidence>
<feature type="signal peptide" evidence="2">
    <location>
        <begin position="1"/>
        <end position="17"/>
    </location>
</feature>
<sequence length="217" mass="23706">MKSKVIFTGLFSLLFLAGCQQNQTTTPTSTTTQTSETTVVSSTNKSEDSSTANSVTSSSEASSSQSTNPEIKVSVERAIELFQNKYPDAAVTSLELDSDWGSYFYKIEGVDDENEYSVRINANDEQLDAENPERLDRDEQNGQKKSEDALDVSNLISIEEAGKIAVEKVGGGTATDWDLDKELGTTYWDVKVKNGNQTTNVKINSQTGEILSTEIDD</sequence>
<evidence type="ECO:0000259" key="3">
    <source>
        <dbReference type="Pfam" id="PF03413"/>
    </source>
</evidence>
<feature type="compositionally biased region" description="Basic and acidic residues" evidence="1">
    <location>
        <begin position="131"/>
        <end position="147"/>
    </location>
</feature>
<name>A0ABZ2SZC5_9ENTE</name>
<feature type="region of interest" description="Disordered" evidence="1">
    <location>
        <begin position="124"/>
        <end position="147"/>
    </location>
</feature>
<dbReference type="EMBL" id="CP147250">
    <property type="protein sequence ID" value="WYJ81074.1"/>
    <property type="molecule type" value="Genomic_DNA"/>
</dbReference>